<feature type="disulfide bond" evidence="10">
    <location>
        <begin position="2122"/>
        <end position="2137"/>
    </location>
</feature>
<dbReference type="Pfam" id="PF00058">
    <property type="entry name" value="Ldl_recept_b"/>
    <property type="match status" value="11"/>
</dbReference>
<feature type="repeat" description="LDL-receptor class B" evidence="11">
    <location>
        <begin position="645"/>
        <end position="687"/>
    </location>
</feature>
<dbReference type="InterPro" id="IPR011042">
    <property type="entry name" value="6-blade_b-propeller_TolB-like"/>
</dbReference>
<feature type="repeat" description="LDL-receptor class B" evidence="11">
    <location>
        <begin position="1430"/>
        <end position="1472"/>
    </location>
</feature>
<feature type="repeat" description="LDL-receptor class B" evidence="11">
    <location>
        <begin position="1387"/>
        <end position="1429"/>
    </location>
</feature>
<dbReference type="InterPro" id="IPR050778">
    <property type="entry name" value="Cueball_EGF_LRP_Nidogen"/>
</dbReference>
<feature type="compositionally biased region" description="Low complexity" evidence="12">
    <location>
        <begin position="148"/>
        <end position="157"/>
    </location>
</feature>
<gene>
    <name evidence="15" type="ORF">J0S82_014549</name>
</gene>
<sequence>MDGEGRWGGPSLGISGTCRAGPGVSWTPAHVSSRKVQEGAALGYVHTSPASDSPPRGPLHGRVPAGRPPMSAWLPPSHELALLCWPPRRRSPRALASRLLLLPAWTLRCGPPSGLPGLLLQPPCPPILPSCSPAWPGSAYPPRPPGPASVAPGRAPGKASVSLSVREHWAPGGRPTPRGSQPTVSWGAGRLPWASASPLGWREPLGLSPETDLAPAGASASGASRHHFCVTCGWEWELARAGGSLPTALTVAGAPSVERGRAPCLLQPHLSWVWGLASRRLGSLVTPPGGGRSTSGSTASRAIPAIPGPLCSQGVPPATLYPGSALDWPPLTAPSREPLAGCRPGPLQPSGPAVHCLEAEYKTRGALRPDTVLFERKGADRCGGRTRFLHPLTAGGGPRGGAIGAGPGPRGGAMGRGRGAGCRFQICAQRACHCHLPAPTSTGYLDAPRAAGRSWHGSAGLPGQCSSGLLGQSLGHAVRVEGGGAAVSPSSGGLPWAGESLGLQLAASYWHGSGVLEGAREGCSCRLPAPGRTRACRAARGREEGGCPHCVLLSTASPLLLFANRRDVRLLDAGGLKLESTVVVSGLEDAAAVDFQFSRGAVYWTDVSEEAIKQTYLNRTGAAVQNVVISGLVSPDGLACDWVGQKLYWTDSETNRIEVADLNGTSRKVLFWQDLDQPRAVALDPAHGLFRGGILGTQKAARLRRLVPGAGVDSRWLVFAPGGRGRPAVACRAPRLCPSHRYMYWTDWGETPRIERAGMDGSTRKIIVDTDIYWPNGLTIDLEEQKLYWADAKLSFIHRANLDGSFRQKVVEGSLMHPFALTLSGDTLYWTDWQTRSIHACNKRTGEKRKELLGALYSPMDIQVLSSERQPHLHTRCEEDNGGCSHLCLLSPREPFYTCACPTGVRLQDDGRTCKAGETGPGGGTDTPLRRSLERLRGCPTRCAGGPGPRPLTRAARTGAEEVLLLARRTDLRRISLDTPDFTDVVLQVADVRHAIAIDYDPLEGHVYWTDDEVRAIRRARLDGSGAQTLVSSEVADPDGIAVDWVARNLYWTDTGTDRIEVARLNGTSRKILVSEGLREPRAIVLHPGVGLMYWTDWGENPKIECANLDGQERYVLVNTSLGWPNGLALDLQEGKLYWGDAKTDKIEVINIDGTRRRTLLEDKLPHIFGFTLLGDFIYWTDWQRRSIERAHKVEASRDVLIDQLPDLMGLKAVNVAKVVGECGRPGRPRCRSACPRARGCGCLRRGGAGAHAVHPPGTNPCADRNGGCSHLCFFTPRATRCGCPIGLELLSDLKTCIVPEAFLVFTSRAAIHRVSLETGHNDVAIPLTGVKEASALDFDVSSSHIYWTDVSLKTISRAFMNGSSVEHVVEFGLDYPEGMAVDWLAKNLYWADTGTNRIEVARLDGQFRQVLVWRDLDNPRSLALDPTQGYIYWTEWGGKPRIVRAFMDGTNYVALVDRVGRANGLTIDYADQRLYWTDLDTSMIESSNMLGEAVGPALPPGCPRGWARVSGRCLVVHRGLARAVACTPAASRAPEPCGFSWPPGSCGPSAGAGGWLAPADLAVRPHAGQERAVIADDLPHPFGLTQYSDYIYWTDWNLHSIERADKTSGRNRTLIQGHLDFVMDILVFHSSRQDGLNDCTYNNGQCGQLCLAVPGGRRCGCASHYTLDPSSRNCSRECLTPAPHACVTPGWHLGQSAAALPVRGFLAPTAFLLFSQKGAISRMVPDDQDSPDLVLPLHGLRNVRAVAYDPLDAAVYWVDGRQNIKRAQDDGSRASPFVLTAAGQGPSPDRQPHDLGIDVYSRTLFWTCEATDTINVHRLDGGAVGVVLRGDRDRPRALAVNAERGYLYFTNMQERAARIERAALDGTEREVLFTSGLIRPVALVVDNVSGKLFWVDADLKRIESCDLSGANRQTLQDADIVQPVGLAVLGRHLYWADRQQQMIERVEKTSGGQRARVQGRVAHLTGVHAVERVSLEEFSAHPCARDNGGCSHICVAKGDGTPRCSCPVHLVLLQNLLTCGEPPTCSPDQFACATGEIDCIPGAWRCDGFPECDDQSDEEGCPVCSDAQFPCARGQCVDLRLRCDGEADCQDRSDEVDCDAVCLPNQFRCASGQCVLIKQQCDAFPDCIDGSDELMCEITKPPADDLPAHSGAIGPVIGIILSLFVMGGVYFVCQRVLCPRFSGAGGPFPHEYVSGAPHVPLNFIAPGGAQHGPFTGLSCGKSMMSSVSLVGGRGGVPLYDRNHVTGASSSSSSSTKATLYPPMLNPPPSPATDPSCYNVDKFYSSSLPAPARPHRPYALRGAVPPTTPCSTDVGESDYSASRWKASKYYLDLNSDSDPYPPPPTPHSQYLSAEDSCPPSPATERSYFHLFPPPPSPCTDSS</sequence>
<dbReference type="InterPro" id="IPR036055">
    <property type="entry name" value="LDL_receptor-like_sf"/>
</dbReference>
<feature type="region of interest" description="Disordered" evidence="12">
    <location>
        <begin position="139"/>
        <end position="161"/>
    </location>
</feature>
<keyword evidence="4" id="KW-0732">Signal</keyword>
<dbReference type="InterPro" id="IPR000033">
    <property type="entry name" value="LDLR_classB_rpt"/>
</dbReference>
<keyword evidence="13" id="KW-1133">Transmembrane helix</keyword>
<feature type="compositionally biased region" description="Pro residues" evidence="12">
    <location>
        <begin position="2371"/>
        <end position="2382"/>
    </location>
</feature>
<feature type="region of interest" description="Disordered" evidence="12">
    <location>
        <begin position="2242"/>
        <end position="2266"/>
    </location>
</feature>
<dbReference type="FunFam" id="4.10.400.10:FF:000076">
    <property type="entry name" value="Low-density lipoprotein receptor-related protein"/>
    <property type="match status" value="1"/>
</dbReference>
<dbReference type="InterPro" id="IPR023415">
    <property type="entry name" value="LDLR_class-A_CS"/>
</dbReference>
<feature type="disulfide bond" evidence="10">
    <location>
        <begin position="2084"/>
        <end position="2099"/>
    </location>
</feature>
<dbReference type="SMART" id="SM00135">
    <property type="entry name" value="LY"/>
    <property type="match status" value="20"/>
</dbReference>
<evidence type="ECO:0000313" key="15">
    <source>
        <dbReference type="EMBL" id="KAG8522553.1"/>
    </source>
</evidence>
<feature type="repeat" description="LDL-receptor class B" evidence="11">
    <location>
        <begin position="1005"/>
        <end position="1047"/>
    </location>
</feature>
<keyword evidence="9" id="KW-0325">Glycoprotein</keyword>
<feature type="disulfide bond" evidence="10">
    <location>
        <begin position="2110"/>
        <end position="2128"/>
    </location>
</feature>
<feature type="repeat" description="LDL-receptor class B" evidence="11">
    <location>
        <begin position="1891"/>
        <end position="1933"/>
    </location>
</feature>
<dbReference type="CDD" id="cd00112">
    <property type="entry name" value="LDLa"/>
    <property type="match status" value="3"/>
</dbReference>
<dbReference type="GO" id="GO:0007399">
    <property type="term" value="P:nervous system development"/>
    <property type="evidence" value="ECO:0007669"/>
    <property type="project" value="TreeGrafter"/>
</dbReference>
<protein>
    <submittedName>
        <fullName evidence="15">Low-density lipoprotein receptor-related protein 6</fullName>
    </submittedName>
</protein>
<dbReference type="InterPro" id="IPR000742">
    <property type="entry name" value="EGF"/>
</dbReference>
<dbReference type="PRINTS" id="PR00261">
    <property type="entry name" value="LDLRECEPTOR"/>
</dbReference>
<organism evidence="15 16">
    <name type="scientific">Galemys pyrenaicus</name>
    <name type="common">Iberian desman</name>
    <name type="synonym">Pyrenean desman</name>
    <dbReference type="NCBI Taxonomy" id="202257"/>
    <lineage>
        <taxon>Eukaryota</taxon>
        <taxon>Metazoa</taxon>
        <taxon>Chordata</taxon>
        <taxon>Craniata</taxon>
        <taxon>Vertebrata</taxon>
        <taxon>Euteleostomi</taxon>
        <taxon>Mammalia</taxon>
        <taxon>Eutheria</taxon>
        <taxon>Laurasiatheria</taxon>
        <taxon>Eulipotyphla</taxon>
        <taxon>Talpidae</taxon>
        <taxon>Galemys</taxon>
    </lineage>
</organism>
<evidence type="ECO:0000256" key="1">
    <source>
        <dbReference type="ARBA" id="ARBA00004167"/>
    </source>
</evidence>
<feature type="repeat" description="LDL-receptor class B" evidence="11">
    <location>
        <begin position="741"/>
        <end position="784"/>
    </location>
</feature>
<evidence type="ECO:0000256" key="2">
    <source>
        <dbReference type="ARBA" id="ARBA00022536"/>
    </source>
</evidence>
<evidence type="ECO:0000256" key="13">
    <source>
        <dbReference type="SAM" id="Phobius"/>
    </source>
</evidence>
<dbReference type="GO" id="GO:0016020">
    <property type="term" value="C:membrane"/>
    <property type="evidence" value="ECO:0007669"/>
    <property type="project" value="UniProtKB-SubCell"/>
</dbReference>
<dbReference type="FunFam" id="2.120.10.30:FF:000017">
    <property type="entry name" value="Low-density lipoprotein receptor-related protein 6"/>
    <property type="match status" value="1"/>
</dbReference>
<feature type="repeat" description="LDL-receptor class B" evidence="11">
    <location>
        <begin position="1846"/>
        <end position="1890"/>
    </location>
</feature>
<evidence type="ECO:0000256" key="4">
    <source>
        <dbReference type="ARBA" id="ARBA00022729"/>
    </source>
</evidence>
<keyword evidence="7 10" id="KW-1015">Disulfide bond</keyword>
<dbReference type="SUPFAM" id="SSF63825">
    <property type="entry name" value="YWTD domain"/>
    <property type="match status" value="3"/>
</dbReference>
<dbReference type="Gene3D" id="2.10.25.10">
    <property type="entry name" value="Laminin"/>
    <property type="match status" value="1"/>
</dbReference>
<keyword evidence="6 13" id="KW-0472">Membrane</keyword>
<evidence type="ECO:0000256" key="11">
    <source>
        <dbReference type="PROSITE-ProRule" id="PRU00461"/>
    </source>
</evidence>
<feature type="domain" description="EGF-like" evidence="14">
    <location>
        <begin position="876"/>
        <end position="915"/>
    </location>
</feature>
<keyword evidence="16" id="KW-1185">Reference proteome</keyword>
<keyword evidence="13" id="KW-0812">Transmembrane</keyword>
<feature type="repeat" description="LDL-receptor class B" evidence="11">
    <location>
        <begin position="1091"/>
        <end position="1134"/>
    </location>
</feature>
<feature type="repeat" description="LDL-receptor class B" evidence="11">
    <location>
        <begin position="785"/>
        <end position="827"/>
    </location>
</feature>
<dbReference type="Gene3D" id="4.10.400.10">
    <property type="entry name" value="Low-density Lipoprotein Receptor"/>
    <property type="match status" value="3"/>
</dbReference>
<keyword evidence="15" id="KW-0449">Lipoprotein</keyword>
<dbReference type="SUPFAM" id="SSF57424">
    <property type="entry name" value="LDL receptor-like module"/>
    <property type="match status" value="3"/>
</dbReference>
<feature type="domain" description="EGF-like" evidence="14">
    <location>
        <begin position="1639"/>
        <end position="1676"/>
    </location>
</feature>
<feature type="repeat" description="LDL-receptor class B" evidence="11">
    <location>
        <begin position="1048"/>
        <end position="1090"/>
    </location>
</feature>
<feature type="domain" description="EGF-like" evidence="14">
    <location>
        <begin position="1983"/>
        <end position="2021"/>
    </location>
</feature>
<feature type="disulfide bond" evidence="10">
    <location>
        <begin position="2072"/>
        <end position="2090"/>
    </location>
</feature>
<dbReference type="GO" id="GO:0006897">
    <property type="term" value="P:endocytosis"/>
    <property type="evidence" value="ECO:0007669"/>
    <property type="project" value="UniProtKB-KW"/>
</dbReference>
<dbReference type="FunFam" id="4.10.400.10:FF:000016">
    <property type="entry name" value="Low-density lipoprotein receptor-related protein 6"/>
    <property type="match status" value="1"/>
</dbReference>
<dbReference type="SMART" id="SM00192">
    <property type="entry name" value="LDLa"/>
    <property type="match status" value="3"/>
</dbReference>
<dbReference type="PROSITE" id="PS50068">
    <property type="entry name" value="LDLRA_2"/>
    <property type="match status" value="3"/>
</dbReference>
<proteinExistence type="predicted"/>
<dbReference type="FunFam" id="2.120.10.30:FF:000241">
    <property type="entry name" value="Low-density lipoprotein receptor-related protein 6"/>
    <property type="match status" value="3"/>
</dbReference>
<evidence type="ECO:0000256" key="6">
    <source>
        <dbReference type="ARBA" id="ARBA00023136"/>
    </source>
</evidence>
<keyword evidence="8 15" id="KW-0675">Receptor</keyword>
<dbReference type="SUPFAM" id="SSF57196">
    <property type="entry name" value="EGF/Laminin"/>
    <property type="match status" value="4"/>
</dbReference>
<feature type="disulfide bond" evidence="10">
    <location>
        <begin position="2065"/>
        <end position="2077"/>
    </location>
</feature>
<evidence type="ECO:0000313" key="16">
    <source>
        <dbReference type="Proteomes" id="UP000700334"/>
    </source>
</evidence>
<keyword evidence="2" id="KW-0245">EGF-like domain</keyword>
<feature type="repeat" description="LDL-receptor class B" evidence="11">
    <location>
        <begin position="1590"/>
        <end position="1632"/>
    </location>
</feature>
<dbReference type="PANTHER" id="PTHR46513:SF16">
    <property type="entry name" value="LOW-DENSITY LIPOPROTEIN RECEPTOR-RELATED PROTEIN 5"/>
    <property type="match status" value="1"/>
</dbReference>
<evidence type="ECO:0000256" key="3">
    <source>
        <dbReference type="ARBA" id="ARBA00022583"/>
    </source>
</evidence>
<feature type="region of interest" description="Disordered" evidence="12">
    <location>
        <begin position="45"/>
        <end position="70"/>
    </location>
</feature>
<dbReference type="PROSITE" id="PS51120">
    <property type="entry name" value="LDLRB"/>
    <property type="match status" value="13"/>
</dbReference>
<feature type="domain" description="EGF-like" evidence="14">
    <location>
        <begin position="1261"/>
        <end position="1298"/>
    </location>
</feature>
<dbReference type="Pfam" id="PF14670">
    <property type="entry name" value="FXa_inhibition"/>
    <property type="match status" value="3"/>
</dbReference>
<comment type="subcellular location">
    <subcellularLocation>
        <location evidence="1">Membrane</location>
        <topology evidence="1">Single-pass membrane protein</topology>
    </subcellularLocation>
</comment>
<feature type="repeat" description="LDL-receptor class B" evidence="11">
    <location>
        <begin position="1135"/>
        <end position="1177"/>
    </location>
</feature>
<keyword evidence="3" id="KW-0254">Endocytosis</keyword>
<reference evidence="15" key="1">
    <citation type="journal article" date="2021" name="Evol. Appl.">
        <title>The genome of the Pyrenean desman and the effects of bottlenecks and inbreeding on the genomic landscape of an endangered species.</title>
        <authorList>
            <person name="Escoda L."/>
            <person name="Castresana J."/>
        </authorList>
    </citation>
    <scope>NUCLEOTIDE SEQUENCE</scope>
    <source>
        <strain evidence="15">IBE-C5619</strain>
    </source>
</reference>
<name>A0A8J6AKK4_GALPY</name>
<dbReference type="PANTHER" id="PTHR46513">
    <property type="entry name" value="VITELLOGENIN RECEPTOR-LIKE PROTEIN-RELATED-RELATED"/>
    <property type="match status" value="1"/>
</dbReference>
<dbReference type="Gene3D" id="2.120.10.30">
    <property type="entry name" value="TolB, C-terminal domain"/>
    <property type="match status" value="6"/>
</dbReference>
<dbReference type="SUPFAM" id="SSF101898">
    <property type="entry name" value="NHL repeat"/>
    <property type="match status" value="1"/>
</dbReference>
<comment type="caution">
    <text evidence="10">Lacks conserved residue(s) required for the propagation of feature annotation.</text>
</comment>
<dbReference type="InterPro" id="IPR002172">
    <property type="entry name" value="LDrepeatLR_classA_rpt"/>
</dbReference>
<feature type="region of interest" description="Disordered" evidence="12">
    <location>
        <begin position="168"/>
        <end position="187"/>
    </location>
</feature>
<comment type="caution">
    <text evidence="15">The sequence shown here is derived from an EMBL/GenBank/DDBJ whole genome shotgun (WGS) entry which is preliminary data.</text>
</comment>
<feature type="disulfide bond" evidence="10">
    <location>
        <begin position="2103"/>
        <end position="2115"/>
    </location>
</feature>
<dbReference type="EMBL" id="JAGFMF010011432">
    <property type="protein sequence ID" value="KAG8522553.1"/>
    <property type="molecule type" value="Genomic_DNA"/>
</dbReference>
<feature type="region of interest" description="Disordered" evidence="12">
    <location>
        <begin position="2296"/>
        <end position="2317"/>
    </location>
</feature>
<accession>A0A8J6AKK4</accession>
<evidence type="ECO:0000256" key="5">
    <source>
        <dbReference type="ARBA" id="ARBA00022737"/>
    </source>
</evidence>
<keyword evidence="5" id="KW-0677">Repeat</keyword>
<dbReference type="PROSITE" id="PS01209">
    <property type="entry name" value="LDLRA_1"/>
    <property type="match status" value="2"/>
</dbReference>
<dbReference type="OrthoDB" id="72419at2759"/>
<feature type="region of interest" description="Disordered" evidence="12">
    <location>
        <begin position="2333"/>
        <end position="2382"/>
    </location>
</feature>
<evidence type="ECO:0000256" key="8">
    <source>
        <dbReference type="ARBA" id="ARBA00023170"/>
    </source>
</evidence>
<dbReference type="FunFam" id="2.10.25.10:FF:000314">
    <property type="entry name" value="Low-density lipoprotein receptor-related protein"/>
    <property type="match status" value="1"/>
</dbReference>
<evidence type="ECO:0000256" key="10">
    <source>
        <dbReference type="PROSITE-ProRule" id="PRU00124"/>
    </source>
</evidence>
<dbReference type="Proteomes" id="UP000700334">
    <property type="component" value="Unassembled WGS sequence"/>
</dbReference>
<dbReference type="FunFam" id="4.10.400.10:FF:000095">
    <property type="entry name" value="Low-density lipoprotein receptor-related protein"/>
    <property type="match status" value="1"/>
</dbReference>
<evidence type="ECO:0000256" key="7">
    <source>
        <dbReference type="ARBA" id="ARBA00023157"/>
    </source>
</evidence>
<feature type="transmembrane region" description="Helical" evidence="13">
    <location>
        <begin position="2153"/>
        <end position="2174"/>
    </location>
</feature>
<dbReference type="SMART" id="SM00181">
    <property type="entry name" value="EGF"/>
    <property type="match status" value="4"/>
</dbReference>
<dbReference type="FunFam" id="2.120.10.30:FF:000162">
    <property type="entry name" value="LDL receptor related protein 5 like"/>
    <property type="match status" value="1"/>
</dbReference>
<feature type="repeat" description="LDL-receptor class B" evidence="11">
    <location>
        <begin position="1344"/>
        <end position="1386"/>
    </location>
</feature>
<feature type="disulfide bond" evidence="10">
    <location>
        <begin position="2047"/>
        <end position="2062"/>
    </location>
</feature>
<evidence type="ECO:0000259" key="14">
    <source>
        <dbReference type="SMART" id="SM00181"/>
    </source>
</evidence>
<evidence type="ECO:0000256" key="12">
    <source>
        <dbReference type="SAM" id="MobiDB-lite"/>
    </source>
</evidence>
<dbReference type="Pfam" id="PF00057">
    <property type="entry name" value="Ldl_recept_a"/>
    <property type="match status" value="3"/>
</dbReference>
<evidence type="ECO:0000256" key="9">
    <source>
        <dbReference type="ARBA" id="ARBA00023180"/>
    </source>
</evidence>